<feature type="region of interest" description="Disordered" evidence="1">
    <location>
        <begin position="57"/>
        <end position="93"/>
    </location>
</feature>
<sequence>MFLLSSAPQTHHRHHHLASEPQQETESTWLICAHTLTHTSVKTQSEGKKLQRYACRLPTEQPTNQKRKRTGERNFRPTCQPLTQTSSSPQLPSRLLPRVPLIFSPICSSRFNIHYTSPQNIA</sequence>
<name>G0U524_TRYVY</name>
<evidence type="ECO:0000256" key="1">
    <source>
        <dbReference type="SAM" id="MobiDB-lite"/>
    </source>
</evidence>
<gene>
    <name evidence="2" type="ORF">TVY486_1000260</name>
</gene>
<proteinExistence type="predicted"/>
<dbReference type="EMBL" id="HE573026">
    <property type="protein sequence ID" value="CCC50972.1"/>
    <property type="molecule type" value="Genomic_DNA"/>
</dbReference>
<protein>
    <submittedName>
        <fullName evidence="2">Uncharacterized protein</fullName>
    </submittedName>
</protein>
<accession>G0U524</accession>
<evidence type="ECO:0000313" key="2">
    <source>
        <dbReference type="EMBL" id="CCC50972.1"/>
    </source>
</evidence>
<feature type="region of interest" description="Disordered" evidence="1">
    <location>
        <begin position="1"/>
        <end position="24"/>
    </location>
</feature>
<dbReference type="AlphaFoldDB" id="G0U524"/>
<organism evidence="2">
    <name type="scientific">Trypanosoma vivax (strain Y486)</name>
    <dbReference type="NCBI Taxonomy" id="1055687"/>
    <lineage>
        <taxon>Eukaryota</taxon>
        <taxon>Discoba</taxon>
        <taxon>Euglenozoa</taxon>
        <taxon>Kinetoplastea</taxon>
        <taxon>Metakinetoplastina</taxon>
        <taxon>Trypanosomatida</taxon>
        <taxon>Trypanosomatidae</taxon>
        <taxon>Trypanosoma</taxon>
        <taxon>Duttonella</taxon>
    </lineage>
</organism>
<feature type="compositionally biased region" description="Low complexity" evidence="1">
    <location>
        <begin position="80"/>
        <end position="93"/>
    </location>
</feature>
<reference evidence="2" key="1">
    <citation type="journal article" date="2012" name="Proc. Natl. Acad. Sci. U.S.A.">
        <title>Antigenic diversity is generated by distinct evolutionary mechanisms in African trypanosome species.</title>
        <authorList>
            <person name="Jackson A.P."/>
            <person name="Berry A."/>
            <person name="Aslett M."/>
            <person name="Allison H.C."/>
            <person name="Burton P."/>
            <person name="Vavrova-Anderson J."/>
            <person name="Brown R."/>
            <person name="Browne H."/>
            <person name="Corton N."/>
            <person name="Hauser H."/>
            <person name="Gamble J."/>
            <person name="Gilderthorp R."/>
            <person name="Marcello L."/>
            <person name="McQuillan J."/>
            <person name="Otto T.D."/>
            <person name="Quail M.A."/>
            <person name="Sanders M.J."/>
            <person name="van Tonder A."/>
            <person name="Ginger M.L."/>
            <person name="Field M.C."/>
            <person name="Barry J.D."/>
            <person name="Hertz-Fowler C."/>
            <person name="Berriman M."/>
        </authorList>
    </citation>
    <scope>NUCLEOTIDE SEQUENCE</scope>
    <source>
        <strain evidence="2">Y486</strain>
    </source>
</reference>